<organism evidence="1 2">
    <name type="scientific">Exiguobacterium mexicanum</name>
    <dbReference type="NCBI Taxonomy" id="340146"/>
    <lineage>
        <taxon>Bacteria</taxon>
        <taxon>Bacillati</taxon>
        <taxon>Bacillota</taxon>
        <taxon>Bacilli</taxon>
        <taxon>Bacillales</taxon>
        <taxon>Bacillales Family XII. Incertae Sedis</taxon>
        <taxon>Exiguobacterium</taxon>
    </lineage>
</organism>
<dbReference type="Proteomes" id="UP001230807">
    <property type="component" value="Unassembled WGS sequence"/>
</dbReference>
<reference evidence="1 2" key="1">
    <citation type="submission" date="2023-06" db="EMBL/GenBank/DDBJ databases">
        <title>Influencing factors and mechanism of Cr(VI) reduction by facultative anaerobic Exiguobacterium sp. PY14.</title>
        <authorList>
            <person name="Zou L."/>
        </authorList>
    </citation>
    <scope>NUCLEOTIDE SEQUENCE [LARGE SCALE GENOMIC DNA]</scope>
    <source>
        <strain evidence="1 2">PY14</strain>
    </source>
</reference>
<accession>A0ABT7MT79</accession>
<protein>
    <recommendedName>
        <fullName evidence="3">Polyketide cyclase</fullName>
    </recommendedName>
</protein>
<sequence>MPIAKLTSRDESCDVTIESYAYAYPDADNIHDAAWHRNWVGLHTPDHRITFDDVMLDSLLVAHYIPVFESFVAGDMQEVEFEPTEPYIRLTMTRRDTDGDEVTVKGYVEHPLEGESEELAFTFETSVSNVTRFLEGLQAIADAYPIRDL</sequence>
<proteinExistence type="predicted"/>
<evidence type="ECO:0000313" key="1">
    <source>
        <dbReference type="EMBL" id="MDL5378385.1"/>
    </source>
</evidence>
<dbReference type="EMBL" id="JASWER010000028">
    <property type="protein sequence ID" value="MDL5378385.1"/>
    <property type="molecule type" value="Genomic_DNA"/>
</dbReference>
<name>A0ABT7MT79_9BACL</name>
<evidence type="ECO:0000313" key="2">
    <source>
        <dbReference type="Proteomes" id="UP001230807"/>
    </source>
</evidence>
<dbReference type="InterPro" id="IPR056510">
    <property type="entry name" value="WapI"/>
</dbReference>
<dbReference type="Pfam" id="PF24716">
    <property type="entry name" value="WapI"/>
    <property type="match status" value="1"/>
</dbReference>
<keyword evidence="2" id="KW-1185">Reference proteome</keyword>
<dbReference type="RefSeq" id="WP_286038611.1">
    <property type="nucleotide sequence ID" value="NZ_CP183077.1"/>
</dbReference>
<evidence type="ECO:0008006" key="3">
    <source>
        <dbReference type="Google" id="ProtNLM"/>
    </source>
</evidence>
<comment type="caution">
    <text evidence="1">The sequence shown here is derived from an EMBL/GenBank/DDBJ whole genome shotgun (WGS) entry which is preliminary data.</text>
</comment>
<gene>
    <name evidence="1" type="ORF">QR695_15415</name>
</gene>